<name>A0ABU2FP92_9EURY</name>
<gene>
    <name evidence="4" type="ORF">NDI86_10670</name>
</gene>
<organism evidence="4 5">
    <name type="scientific">Haloarcula onubensis</name>
    <dbReference type="NCBI Taxonomy" id="2950539"/>
    <lineage>
        <taxon>Archaea</taxon>
        <taxon>Methanobacteriati</taxon>
        <taxon>Methanobacteriota</taxon>
        <taxon>Stenosarchaea group</taxon>
        <taxon>Halobacteria</taxon>
        <taxon>Halobacteriales</taxon>
        <taxon>Haloarculaceae</taxon>
        <taxon>Haloarcula</taxon>
    </lineage>
</organism>
<comment type="caution">
    <text evidence="4">The sequence shown here is derived from an EMBL/GenBank/DDBJ whole genome shotgun (WGS) entry which is preliminary data.</text>
</comment>
<dbReference type="InterPro" id="IPR051201">
    <property type="entry name" value="Chloro_Bact_Ser_Proteases"/>
</dbReference>
<dbReference type="PANTHER" id="PTHR43343:SF3">
    <property type="entry name" value="PROTEASE DO-LIKE 8, CHLOROPLASTIC"/>
    <property type="match status" value="1"/>
</dbReference>
<evidence type="ECO:0000256" key="3">
    <source>
        <dbReference type="ARBA" id="ARBA00022801"/>
    </source>
</evidence>
<dbReference type="EMBL" id="JAMQOS010000003">
    <property type="protein sequence ID" value="MDS0282588.1"/>
    <property type="molecule type" value="Genomic_DNA"/>
</dbReference>
<keyword evidence="2" id="KW-0645">Protease</keyword>
<dbReference type="Pfam" id="PF13365">
    <property type="entry name" value="Trypsin_2"/>
    <property type="match status" value="1"/>
</dbReference>
<proteinExistence type="inferred from homology"/>
<sequence>MDPPNIERQTVLRDKAAIPHIRRTVSGTIEWPEGDTYNLVDTSLLGRWERDSQALELYDDLTFSTSQSGTVYSGTYYTVPPRQYLRLEYDDGTAYEYFYRFNSGQSPPTLDIYTTENEYLSTYEQTSDRQDNRTVAEAARQQVMYELDNGQTKSRDLTTGSAGTGFIVDPDGYVVTNAHVVGVHNDPEDQLYFQLANNNEQELREAFQESNLSENELQVVVDILLEKLFDYYAEKSTVRSVSTDIGVLSGTATPDEEFSAESWAATVETTGSVYDDVGGEPSWGRDIAVLKVDEQQPLPTVRLGSSTDLGTGAEVFVIGYPDIGLQEMFEERDTTLEPSLTSGVVSARRTLNSGVETIQTDAGINPGNSGGPMYNSDGEVVGIATFRPADVDLEEIAFALPIEIATGFMGELGVENKQSTLSTTYQEGLNALWRDDCETVDEKMDAVLDMWSGHPYAEDIKEQC</sequence>
<dbReference type="Gene3D" id="2.40.10.10">
    <property type="entry name" value="Trypsin-like serine proteases"/>
    <property type="match status" value="1"/>
</dbReference>
<comment type="similarity">
    <text evidence="1">Belongs to the peptidase S1C family.</text>
</comment>
<dbReference type="RefSeq" id="WP_310900418.1">
    <property type="nucleotide sequence ID" value="NZ_JAMQOS010000003.1"/>
</dbReference>
<evidence type="ECO:0000313" key="5">
    <source>
        <dbReference type="Proteomes" id="UP001268864"/>
    </source>
</evidence>
<dbReference type="PANTHER" id="PTHR43343">
    <property type="entry name" value="PEPTIDASE S12"/>
    <property type="match status" value="1"/>
</dbReference>
<evidence type="ECO:0000256" key="2">
    <source>
        <dbReference type="ARBA" id="ARBA00022670"/>
    </source>
</evidence>
<dbReference type="Proteomes" id="UP001268864">
    <property type="component" value="Unassembled WGS sequence"/>
</dbReference>
<evidence type="ECO:0000256" key="1">
    <source>
        <dbReference type="ARBA" id="ARBA00010541"/>
    </source>
</evidence>
<reference evidence="4 5" key="1">
    <citation type="submission" date="2022-06" db="EMBL/GenBank/DDBJ databases">
        <title>Halomicroarcula sp. a new haloarchaeum isolate from saline soil.</title>
        <authorList>
            <person name="Strakova D."/>
            <person name="Galisteo C."/>
            <person name="Sanchez-Porro C."/>
            <person name="Ventosa A."/>
        </authorList>
    </citation>
    <scope>NUCLEOTIDE SEQUENCE [LARGE SCALE GENOMIC DNA]</scope>
    <source>
        <strain evidence="4 5">S3CR25-11</strain>
    </source>
</reference>
<protein>
    <submittedName>
        <fullName evidence="4">Trypsin-like peptidase domain-containing protein</fullName>
    </submittedName>
</protein>
<dbReference type="InterPro" id="IPR009003">
    <property type="entry name" value="Peptidase_S1_PA"/>
</dbReference>
<dbReference type="Gene3D" id="2.40.10.120">
    <property type="match status" value="1"/>
</dbReference>
<keyword evidence="3" id="KW-0378">Hydrolase</keyword>
<dbReference type="InterPro" id="IPR043504">
    <property type="entry name" value="Peptidase_S1_PA_chymotrypsin"/>
</dbReference>
<dbReference type="SUPFAM" id="SSF50494">
    <property type="entry name" value="Trypsin-like serine proteases"/>
    <property type="match status" value="1"/>
</dbReference>
<evidence type="ECO:0000313" key="4">
    <source>
        <dbReference type="EMBL" id="MDS0282588.1"/>
    </source>
</evidence>
<keyword evidence="5" id="KW-1185">Reference proteome</keyword>
<accession>A0ABU2FP92</accession>